<proteinExistence type="inferred from homology"/>
<dbReference type="Gene3D" id="1.10.3470.10">
    <property type="entry name" value="ABC transporter involved in vitamin B12 uptake, BtuC"/>
    <property type="match status" value="1"/>
</dbReference>
<keyword evidence="7 8" id="KW-0472">Membrane</keyword>
<evidence type="ECO:0000256" key="2">
    <source>
        <dbReference type="ARBA" id="ARBA00008034"/>
    </source>
</evidence>
<feature type="transmembrane region" description="Helical" evidence="8">
    <location>
        <begin position="297"/>
        <end position="318"/>
    </location>
</feature>
<feature type="transmembrane region" description="Helical" evidence="8">
    <location>
        <begin position="181"/>
        <end position="199"/>
    </location>
</feature>
<comment type="similarity">
    <text evidence="2">Belongs to the ABC-3 integral membrane protein family.</text>
</comment>
<evidence type="ECO:0000256" key="3">
    <source>
        <dbReference type="ARBA" id="ARBA00022448"/>
    </source>
</evidence>
<keyword evidence="6 8" id="KW-1133">Transmembrane helix</keyword>
<protein>
    <recommendedName>
        <fullName evidence="10">ABC transporter</fullName>
    </recommendedName>
</protein>
<keyword evidence="4" id="KW-1003">Cell membrane</keyword>
<dbReference type="Pfam" id="PF00950">
    <property type="entry name" value="ABC-3"/>
    <property type="match status" value="1"/>
</dbReference>
<evidence type="ECO:0000256" key="1">
    <source>
        <dbReference type="ARBA" id="ARBA00004651"/>
    </source>
</evidence>
<evidence type="ECO:0000256" key="8">
    <source>
        <dbReference type="SAM" id="Phobius"/>
    </source>
</evidence>
<evidence type="ECO:0000256" key="6">
    <source>
        <dbReference type="ARBA" id="ARBA00022989"/>
    </source>
</evidence>
<dbReference type="FunFam" id="1.10.3470.10:FF:000003">
    <property type="entry name" value="Iron ABC transporter permease SitD"/>
    <property type="match status" value="1"/>
</dbReference>
<feature type="transmembrane region" description="Helical" evidence="8">
    <location>
        <begin position="136"/>
        <end position="154"/>
    </location>
</feature>
<accession>A0A382JQ88</accession>
<keyword evidence="5 8" id="KW-0812">Transmembrane</keyword>
<feature type="transmembrane region" description="Helical" evidence="8">
    <location>
        <begin position="48"/>
        <end position="71"/>
    </location>
</feature>
<dbReference type="InterPro" id="IPR037294">
    <property type="entry name" value="ABC_BtuC-like"/>
</dbReference>
<name>A0A382JQ88_9ZZZZ</name>
<dbReference type="GO" id="GO:0055085">
    <property type="term" value="P:transmembrane transport"/>
    <property type="evidence" value="ECO:0007669"/>
    <property type="project" value="InterPro"/>
</dbReference>
<reference evidence="9" key="1">
    <citation type="submission" date="2018-05" db="EMBL/GenBank/DDBJ databases">
        <authorList>
            <person name="Lanie J.A."/>
            <person name="Ng W.-L."/>
            <person name="Kazmierczak K.M."/>
            <person name="Andrzejewski T.M."/>
            <person name="Davidsen T.M."/>
            <person name="Wayne K.J."/>
            <person name="Tettelin H."/>
            <person name="Glass J.I."/>
            <person name="Rusch D."/>
            <person name="Podicherti R."/>
            <person name="Tsui H.-C.T."/>
            <person name="Winkler M.E."/>
        </authorList>
    </citation>
    <scope>NUCLEOTIDE SEQUENCE</scope>
</reference>
<feature type="transmembrane region" description="Helical" evidence="8">
    <location>
        <begin position="78"/>
        <end position="98"/>
    </location>
</feature>
<comment type="subcellular location">
    <subcellularLocation>
        <location evidence="1">Cell membrane</location>
        <topology evidence="1">Multi-pass membrane protein</topology>
    </subcellularLocation>
</comment>
<feature type="transmembrane region" description="Helical" evidence="8">
    <location>
        <begin position="240"/>
        <end position="260"/>
    </location>
</feature>
<feature type="transmembrane region" description="Helical" evidence="8">
    <location>
        <begin position="267"/>
        <end position="285"/>
    </location>
</feature>
<dbReference type="SUPFAM" id="SSF81345">
    <property type="entry name" value="ABC transporter involved in vitamin B12 uptake, BtuC"/>
    <property type="match status" value="1"/>
</dbReference>
<dbReference type="GO" id="GO:0043190">
    <property type="term" value="C:ATP-binding cassette (ABC) transporter complex"/>
    <property type="evidence" value="ECO:0007669"/>
    <property type="project" value="InterPro"/>
</dbReference>
<keyword evidence="3" id="KW-0813">Transport</keyword>
<evidence type="ECO:0000256" key="4">
    <source>
        <dbReference type="ARBA" id="ARBA00022475"/>
    </source>
</evidence>
<feature type="non-terminal residue" evidence="9">
    <location>
        <position position="396"/>
    </location>
</feature>
<dbReference type="CDD" id="cd06550">
    <property type="entry name" value="TM_ABC_iron-siderophores_like"/>
    <property type="match status" value="1"/>
</dbReference>
<feature type="transmembrane region" description="Helical" evidence="8">
    <location>
        <begin position="104"/>
        <end position="124"/>
    </location>
</feature>
<dbReference type="AlphaFoldDB" id="A0A382JQ88"/>
<evidence type="ECO:0000313" key="9">
    <source>
        <dbReference type="EMBL" id="SVC13899.1"/>
    </source>
</evidence>
<dbReference type="EMBL" id="UINC01075577">
    <property type="protein sequence ID" value="SVC13899.1"/>
    <property type="molecule type" value="Genomic_DNA"/>
</dbReference>
<dbReference type="PANTHER" id="PTHR30477:SF3">
    <property type="entry name" value="METAL TRANSPORT SYSTEM MEMBRANE PROTEIN CT_069-RELATED"/>
    <property type="match status" value="1"/>
</dbReference>
<sequence>MKVPRISPVFVLLVFFAFPALVHATRIGDVTDLDWSEQTFRFLSLRDAAVRNAVLGSVFMGVSCGLFGGYVVARRLALFGDTLSHAVLPGVALGFLWSRTKDPVAIFVGATVAGLLGTVVVAWIRKTTRVKEDSALGLVLSGFYAVGICILTVIQEMEFGNQSGIDKFLFGQAAALSSEDVGLMGLVAIGALMMVTLFNKELLVTSFDEGFARSVGVPVEFMRYVLLVGLTFAVVTSLQAVGVVLVSALLITPAATAYLLTDRMGTLLLLSALFGVAGGLLGSYGSFLGNNLPTGPFMVLACTSFFVVAFFCGPKHGLISKWLRRRNRVRQVSFENTMKAAYQVLEAGDFSKESVTVGALAARRRTSVAEARREADDLVKAGFASMLGSDDDGPRY</sequence>
<dbReference type="InterPro" id="IPR001626">
    <property type="entry name" value="ABC_TroCD"/>
</dbReference>
<evidence type="ECO:0008006" key="10">
    <source>
        <dbReference type="Google" id="ProtNLM"/>
    </source>
</evidence>
<dbReference type="PANTHER" id="PTHR30477">
    <property type="entry name" value="ABC-TRANSPORTER METAL-BINDING PROTEIN"/>
    <property type="match status" value="1"/>
</dbReference>
<evidence type="ECO:0000256" key="5">
    <source>
        <dbReference type="ARBA" id="ARBA00022692"/>
    </source>
</evidence>
<organism evidence="9">
    <name type="scientific">marine metagenome</name>
    <dbReference type="NCBI Taxonomy" id="408172"/>
    <lineage>
        <taxon>unclassified sequences</taxon>
        <taxon>metagenomes</taxon>
        <taxon>ecological metagenomes</taxon>
    </lineage>
</organism>
<feature type="transmembrane region" description="Helical" evidence="8">
    <location>
        <begin position="211"/>
        <end position="234"/>
    </location>
</feature>
<dbReference type="GO" id="GO:0010043">
    <property type="term" value="P:response to zinc ion"/>
    <property type="evidence" value="ECO:0007669"/>
    <property type="project" value="TreeGrafter"/>
</dbReference>
<evidence type="ECO:0000256" key="7">
    <source>
        <dbReference type="ARBA" id="ARBA00023136"/>
    </source>
</evidence>
<gene>
    <name evidence="9" type="ORF">METZ01_LOCUS266753</name>
</gene>